<gene>
    <name evidence="1" type="ORF">GGR21_001030</name>
</gene>
<accession>A0A840CIY9</accession>
<organism evidence="1 2">
    <name type="scientific">Dysgonomonas hofstadii</name>
    <dbReference type="NCBI Taxonomy" id="637886"/>
    <lineage>
        <taxon>Bacteria</taxon>
        <taxon>Pseudomonadati</taxon>
        <taxon>Bacteroidota</taxon>
        <taxon>Bacteroidia</taxon>
        <taxon>Bacteroidales</taxon>
        <taxon>Dysgonomonadaceae</taxon>
        <taxon>Dysgonomonas</taxon>
    </lineage>
</organism>
<protein>
    <recommendedName>
        <fullName evidence="3">Lipoprotein</fullName>
    </recommendedName>
</protein>
<evidence type="ECO:0008006" key="3">
    <source>
        <dbReference type="Google" id="ProtNLM"/>
    </source>
</evidence>
<evidence type="ECO:0000313" key="2">
    <source>
        <dbReference type="Proteomes" id="UP000555103"/>
    </source>
</evidence>
<dbReference type="EMBL" id="JACIEP010000003">
    <property type="protein sequence ID" value="MBB4035141.1"/>
    <property type="molecule type" value="Genomic_DNA"/>
</dbReference>
<dbReference type="AlphaFoldDB" id="A0A840CIY9"/>
<reference evidence="1 2" key="1">
    <citation type="submission" date="2020-08" db="EMBL/GenBank/DDBJ databases">
        <title>Genomic Encyclopedia of Type Strains, Phase IV (KMG-IV): sequencing the most valuable type-strain genomes for metagenomic binning, comparative biology and taxonomic classification.</title>
        <authorList>
            <person name="Goeker M."/>
        </authorList>
    </citation>
    <scope>NUCLEOTIDE SEQUENCE [LARGE SCALE GENOMIC DNA]</scope>
    <source>
        <strain evidence="1 2">DSM 104969</strain>
    </source>
</reference>
<dbReference type="Gene3D" id="2.60.40.1080">
    <property type="match status" value="1"/>
</dbReference>
<sequence>MKNIYYFLFICIFLCFLFAGCSSDNELELSEYSCELDDAKMYARIEIKSGSGEYTATSSNENVAVTLIEGNVLFICAKKEGTATINVMDGEKNHAKIDVVNNRFMLDPNPASRNIVLKKGSSWEIPIEDAVKGYEYLFLYADDKSLFESGMIENKIRIKGIKTGETYLSVKQLIWTYAYYHVKIVDVYDLNLWKYTDVFDIQPEQKISIDIMEGNGDYKVTFTEPDIVSANIEPFIENEYIKHTYYSENQNTLKIKGLKSGNTTITITDREGKSDVVKVRVN</sequence>
<dbReference type="PROSITE" id="PS51257">
    <property type="entry name" value="PROKAR_LIPOPROTEIN"/>
    <property type="match status" value="1"/>
</dbReference>
<name>A0A840CIY9_9BACT</name>
<keyword evidence="2" id="KW-1185">Reference proteome</keyword>
<dbReference type="RefSeq" id="WP_183306086.1">
    <property type="nucleotide sequence ID" value="NZ_JACIEP010000003.1"/>
</dbReference>
<proteinExistence type="predicted"/>
<comment type="caution">
    <text evidence="1">The sequence shown here is derived from an EMBL/GenBank/DDBJ whole genome shotgun (WGS) entry which is preliminary data.</text>
</comment>
<dbReference type="Proteomes" id="UP000555103">
    <property type="component" value="Unassembled WGS sequence"/>
</dbReference>
<evidence type="ECO:0000313" key="1">
    <source>
        <dbReference type="EMBL" id="MBB4035141.1"/>
    </source>
</evidence>